<name>A0A1I2MH98_9BACI</name>
<dbReference type="RefSeq" id="WP_089751751.1">
    <property type="nucleotide sequence ID" value="NZ_FOOG01000013.1"/>
</dbReference>
<dbReference type="PANTHER" id="PTHR43701">
    <property type="entry name" value="MEMBRANE TRANSPORTER PROTEIN MJ0441-RELATED"/>
    <property type="match status" value="1"/>
</dbReference>
<evidence type="ECO:0000256" key="2">
    <source>
        <dbReference type="ARBA" id="ARBA00009142"/>
    </source>
</evidence>
<dbReference type="InterPro" id="IPR002781">
    <property type="entry name" value="TM_pro_TauE-like"/>
</dbReference>
<dbReference type="GO" id="GO:0005886">
    <property type="term" value="C:plasma membrane"/>
    <property type="evidence" value="ECO:0007669"/>
    <property type="project" value="UniProtKB-SubCell"/>
</dbReference>
<dbReference type="PANTHER" id="PTHR43701:SF2">
    <property type="entry name" value="MEMBRANE TRANSPORTER PROTEIN YJNA-RELATED"/>
    <property type="match status" value="1"/>
</dbReference>
<sequence length="270" mass="29330">MVILMFLIGLVTALVGSIAGLGGGVILVPALLFLGDQLSTFDWVTPQSIVGISLVVMIFTGMSSTLSYLKHDRVDKKIGYVFLIGSVPGGIIGSWLNQFFKTDMFSLLFGCIMIVVSLLFFIPRKTPGTYLFNRGLKREKVIEGTTYTYQMPIFFGLVLSLGVGLLSGLLGIGGGSLMVPAMILLFNIPAHIATATSMFMILFASISSSATHIFLGHVEWAYTLYFIPGAYLGGTLGARVNRYLKGQAVEWFLRVLLILIGIRLIWQGIG</sequence>
<evidence type="ECO:0000256" key="6">
    <source>
        <dbReference type="RuleBase" id="RU363041"/>
    </source>
</evidence>
<reference evidence="8" key="1">
    <citation type="submission" date="2016-10" db="EMBL/GenBank/DDBJ databases">
        <authorList>
            <person name="Varghese N."/>
            <person name="Submissions S."/>
        </authorList>
    </citation>
    <scope>NUCLEOTIDE SEQUENCE [LARGE SCALE GENOMIC DNA]</scope>
    <source>
        <strain evidence="8">FP5</strain>
    </source>
</reference>
<evidence type="ECO:0000313" key="8">
    <source>
        <dbReference type="Proteomes" id="UP000198897"/>
    </source>
</evidence>
<keyword evidence="6" id="KW-1003">Cell membrane</keyword>
<evidence type="ECO:0000256" key="3">
    <source>
        <dbReference type="ARBA" id="ARBA00022692"/>
    </source>
</evidence>
<dbReference type="EMBL" id="FOOG01000013">
    <property type="protein sequence ID" value="SFF90270.1"/>
    <property type="molecule type" value="Genomic_DNA"/>
</dbReference>
<keyword evidence="4 6" id="KW-1133">Transmembrane helix</keyword>
<gene>
    <name evidence="7" type="ORF">SAMN05216353_11314</name>
</gene>
<evidence type="ECO:0000256" key="1">
    <source>
        <dbReference type="ARBA" id="ARBA00004141"/>
    </source>
</evidence>
<feature type="transmembrane region" description="Helical" evidence="6">
    <location>
        <begin position="220"/>
        <end position="239"/>
    </location>
</feature>
<evidence type="ECO:0000313" key="7">
    <source>
        <dbReference type="EMBL" id="SFF90270.1"/>
    </source>
</evidence>
<comment type="subcellular location">
    <subcellularLocation>
        <location evidence="6">Cell membrane</location>
        <topology evidence="6">Multi-pass membrane protein</topology>
    </subcellularLocation>
    <subcellularLocation>
        <location evidence="1">Membrane</location>
        <topology evidence="1">Multi-pass membrane protein</topology>
    </subcellularLocation>
</comment>
<feature type="transmembrane region" description="Helical" evidence="6">
    <location>
        <begin position="195"/>
        <end position="214"/>
    </location>
</feature>
<feature type="transmembrane region" description="Helical" evidence="6">
    <location>
        <begin position="144"/>
        <end position="163"/>
    </location>
</feature>
<dbReference type="Proteomes" id="UP000198897">
    <property type="component" value="Unassembled WGS sequence"/>
</dbReference>
<feature type="transmembrane region" description="Helical" evidence="6">
    <location>
        <begin position="7"/>
        <end position="34"/>
    </location>
</feature>
<dbReference type="InterPro" id="IPR051598">
    <property type="entry name" value="TSUP/Inactive_protease-like"/>
</dbReference>
<organism evidence="7 8">
    <name type="scientific">Halobacillus alkaliphilus</name>
    <dbReference type="NCBI Taxonomy" id="396056"/>
    <lineage>
        <taxon>Bacteria</taxon>
        <taxon>Bacillati</taxon>
        <taxon>Bacillota</taxon>
        <taxon>Bacilli</taxon>
        <taxon>Bacillales</taxon>
        <taxon>Bacillaceae</taxon>
        <taxon>Halobacillus</taxon>
    </lineage>
</organism>
<accession>A0A1I2MH98</accession>
<feature type="transmembrane region" description="Helical" evidence="6">
    <location>
        <begin position="104"/>
        <end position="123"/>
    </location>
</feature>
<keyword evidence="5 6" id="KW-0472">Membrane</keyword>
<proteinExistence type="inferred from homology"/>
<comment type="similarity">
    <text evidence="2 6">Belongs to the 4-toluene sulfonate uptake permease (TSUP) (TC 2.A.102) family.</text>
</comment>
<dbReference type="OrthoDB" id="9780109at2"/>
<evidence type="ECO:0000256" key="5">
    <source>
        <dbReference type="ARBA" id="ARBA00023136"/>
    </source>
</evidence>
<feature type="transmembrane region" description="Helical" evidence="6">
    <location>
        <begin position="78"/>
        <end position="98"/>
    </location>
</feature>
<feature type="transmembrane region" description="Helical" evidence="6">
    <location>
        <begin position="46"/>
        <end position="66"/>
    </location>
</feature>
<protein>
    <recommendedName>
        <fullName evidence="6">Probable membrane transporter protein</fullName>
    </recommendedName>
</protein>
<dbReference type="AlphaFoldDB" id="A0A1I2MH98"/>
<feature type="transmembrane region" description="Helical" evidence="6">
    <location>
        <begin position="251"/>
        <end position="269"/>
    </location>
</feature>
<keyword evidence="3 6" id="KW-0812">Transmembrane</keyword>
<evidence type="ECO:0000256" key="4">
    <source>
        <dbReference type="ARBA" id="ARBA00022989"/>
    </source>
</evidence>
<dbReference type="Pfam" id="PF01925">
    <property type="entry name" value="TauE"/>
    <property type="match status" value="1"/>
</dbReference>
<keyword evidence="8" id="KW-1185">Reference proteome</keyword>